<comment type="caution">
    <text evidence="2">The sequence shown here is derived from an EMBL/GenBank/DDBJ whole genome shotgun (WGS) entry which is preliminary data.</text>
</comment>
<evidence type="ECO:0000256" key="1">
    <source>
        <dbReference type="SAM" id="MobiDB-lite"/>
    </source>
</evidence>
<name>A0A9Q1EW85_SYNKA</name>
<evidence type="ECO:0000313" key="2">
    <source>
        <dbReference type="EMBL" id="KAJ8346221.1"/>
    </source>
</evidence>
<organism evidence="2 3">
    <name type="scientific">Synaphobranchus kaupii</name>
    <name type="common">Kaup's arrowtooth eel</name>
    <dbReference type="NCBI Taxonomy" id="118154"/>
    <lineage>
        <taxon>Eukaryota</taxon>
        <taxon>Metazoa</taxon>
        <taxon>Chordata</taxon>
        <taxon>Craniata</taxon>
        <taxon>Vertebrata</taxon>
        <taxon>Euteleostomi</taxon>
        <taxon>Actinopterygii</taxon>
        <taxon>Neopterygii</taxon>
        <taxon>Teleostei</taxon>
        <taxon>Anguilliformes</taxon>
        <taxon>Synaphobranchidae</taxon>
        <taxon>Synaphobranchus</taxon>
    </lineage>
</organism>
<keyword evidence="3" id="KW-1185">Reference proteome</keyword>
<accession>A0A9Q1EW85</accession>
<proteinExistence type="predicted"/>
<dbReference type="EMBL" id="JAINUF010000012">
    <property type="protein sequence ID" value="KAJ8346221.1"/>
    <property type="molecule type" value="Genomic_DNA"/>
</dbReference>
<reference evidence="2" key="1">
    <citation type="journal article" date="2023" name="Science">
        <title>Genome structures resolve the early diversification of teleost fishes.</title>
        <authorList>
            <person name="Parey E."/>
            <person name="Louis A."/>
            <person name="Montfort J."/>
            <person name="Bouchez O."/>
            <person name="Roques C."/>
            <person name="Iampietro C."/>
            <person name="Lluch J."/>
            <person name="Castinel A."/>
            <person name="Donnadieu C."/>
            <person name="Desvignes T."/>
            <person name="Floi Bucao C."/>
            <person name="Jouanno E."/>
            <person name="Wen M."/>
            <person name="Mejri S."/>
            <person name="Dirks R."/>
            <person name="Jansen H."/>
            <person name="Henkel C."/>
            <person name="Chen W.J."/>
            <person name="Zahm M."/>
            <person name="Cabau C."/>
            <person name="Klopp C."/>
            <person name="Thompson A.W."/>
            <person name="Robinson-Rechavi M."/>
            <person name="Braasch I."/>
            <person name="Lecointre G."/>
            <person name="Bobe J."/>
            <person name="Postlethwait J.H."/>
            <person name="Berthelot C."/>
            <person name="Roest Crollius H."/>
            <person name="Guiguen Y."/>
        </authorList>
    </citation>
    <scope>NUCLEOTIDE SEQUENCE</scope>
    <source>
        <strain evidence="2">WJC10195</strain>
    </source>
</reference>
<dbReference type="AlphaFoldDB" id="A0A9Q1EW85"/>
<protein>
    <submittedName>
        <fullName evidence="2">Uncharacterized protein</fullName>
    </submittedName>
</protein>
<evidence type="ECO:0000313" key="3">
    <source>
        <dbReference type="Proteomes" id="UP001152622"/>
    </source>
</evidence>
<gene>
    <name evidence="2" type="ORF">SKAU_G00304140</name>
</gene>
<dbReference type="Proteomes" id="UP001152622">
    <property type="component" value="Chromosome 12"/>
</dbReference>
<sequence>MITDKWGSEEGEDGPSGRQGAEYAAGSSGSQSARTDKLSPGKMNCRLAFFSARVARFEPCITLQTTGTSTTQVLLNPAHLSVYSQRIYHQLRNAALQASRQLSADLAGLRLYCCEL</sequence>
<feature type="region of interest" description="Disordered" evidence="1">
    <location>
        <begin position="1"/>
        <end position="39"/>
    </location>
</feature>